<gene>
    <name evidence="1" type="ORF">D9K79_07755</name>
</gene>
<keyword evidence="2" id="KW-1185">Reference proteome</keyword>
<comment type="caution">
    <text evidence="1">The sequence shown here is derived from an EMBL/GenBank/DDBJ whole genome shotgun (WGS) entry which is preliminary data.</text>
</comment>
<name>A0ABX9U7X3_9GAMM</name>
<dbReference type="RefSeq" id="WP_121531910.1">
    <property type="nucleotide sequence ID" value="NZ_RCHE01000014.1"/>
</dbReference>
<protein>
    <submittedName>
        <fullName evidence="1">Uncharacterized protein</fullName>
    </submittedName>
</protein>
<dbReference type="Proteomes" id="UP000273105">
    <property type="component" value="Unassembled WGS sequence"/>
</dbReference>
<organism evidence="1 2">
    <name type="scientific">Acinetobacter cumulans</name>
    <dbReference type="NCBI Taxonomy" id="2136182"/>
    <lineage>
        <taxon>Bacteria</taxon>
        <taxon>Pseudomonadati</taxon>
        <taxon>Pseudomonadota</taxon>
        <taxon>Gammaproteobacteria</taxon>
        <taxon>Moraxellales</taxon>
        <taxon>Moraxellaceae</taxon>
        <taxon>Acinetobacter</taxon>
    </lineage>
</organism>
<dbReference type="EMBL" id="RCHE01000014">
    <property type="protein sequence ID" value="RLL47176.1"/>
    <property type="molecule type" value="Genomic_DNA"/>
</dbReference>
<proteinExistence type="predicted"/>
<sequence length="321" mass="38284">MSHVEIRQNINELKAELLNQYGAVIVFLADWDLYVQQLKVEVVRNKSMPIKTVKEKIKSIQSIKFSNLESVERIKFHKIKDDFEESETQEIYQAMLQDQHNPRYEQFRKDYKYSIGDLIELFNQLDLLSSRLSNLTAKEAEKEFEDIFYQYIFLNTANYGLTSKALKKRIDKTRVVLGERTKIRSQKNEMLTQIVLRQHQQGKRWKSADQVAKDCIDIIDSEFEKIDTRWLNSKLVEIELDKSDQVEKIKNIRKHDPKYKVIEQRIELMNEEISNIKESLRRGYPYENYNNFLSYGTEYIEKVVANTLRKNKPLLEKILEK</sequence>
<reference evidence="1 2" key="1">
    <citation type="submission" date="2018-09" db="EMBL/GenBank/DDBJ databases">
        <title>The draft genome of Acinetobacter sp. strains.</title>
        <authorList>
            <person name="Qin J."/>
            <person name="Feng Y."/>
            <person name="Zong Z."/>
        </authorList>
    </citation>
    <scope>NUCLEOTIDE SEQUENCE [LARGE SCALE GENOMIC DNA]</scope>
    <source>
        <strain evidence="1 2">WCHAc060001</strain>
    </source>
</reference>
<evidence type="ECO:0000313" key="1">
    <source>
        <dbReference type="EMBL" id="RLL47176.1"/>
    </source>
</evidence>
<accession>A0ABX9U7X3</accession>
<evidence type="ECO:0000313" key="2">
    <source>
        <dbReference type="Proteomes" id="UP000273105"/>
    </source>
</evidence>